<evidence type="ECO:0000313" key="1">
    <source>
        <dbReference type="EnsemblProtists" id="EOD14406"/>
    </source>
</evidence>
<dbReference type="EnsemblProtists" id="EOD14406">
    <property type="protein sequence ID" value="EOD14406"/>
    <property type="gene ID" value="EMIHUDRAFT_211848"/>
</dbReference>
<proteinExistence type="predicted"/>
<protein>
    <recommendedName>
        <fullName evidence="3">Nucleotide-diphospho-sugar transferase domain-containing protein</fullName>
    </recommendedName>
</protein>
<dbReference type="GeneID" id="17260560"/>
<dbReference type="AlphaFoldDB" id="A0A0D3IT21"/>
<sequence length="233" mass="25874">MLIRVLALTTAEQASMTRCWWQWIESMMAKDVGAVYEVLLRRHVHPLAKAGPSAGNFRGKVWYASLPEKVRLVSEQCGATANDTVLVFSDLDVVALRPYSALAQAVLPPEIDLAISGTLDGASWRGVNSGFYLLRLTRPVCQFLARWADRMSDEYRQGRKPEDMPLMRQLLRAAAADLRWTRISIGQVGENPVRVTNHSFAYHAIGTHTSAKKLARVGAVADKLGRRELRCGG</sequence>
<dbReference type="RefSeq" id="XP_005766835.1">
    <property type="nucleotide sequence ID" value="XM_005766778.1"/>
</dbReference>
<keyword evidence="2" id="KW-1185">Reference proteome</keyword>
<name>A0A0D3IT21_EMIH1</name>
<dbReference type="Proteomes" id="UP000013827">
    <property type="component" value="Unassembled WGS sequence"/>
</dbReference>
<reference evidence="2" key="1">
    <citation type="journal article" date="2013" name="Nature">
        <title>Pan genome of the phytoplankton Emiliania underpins its global distribution.</title>
        <authorList>
            <person name="Read B.A."/>
            <person name="Kegel J."/>
            <person name="Klute M.J."/>
            <person name="Kuo A."/>
            <person name="Lefebvre S.C."/>
            <person name="Maumus F."/>
            <person name="Mayer C."/>
            <person name="Miller J."/>
            <person name="Monier A."/>
            <person name="Salamov A."/>
            <person name="Young J."/>
            <person name="Aguilar M."/>
            <person name="Claverie J.M."/>
            <person name="Frickenhaus S."/>
            <person name="Gonzalez K."/>
            <person name="Herman E.K."/>
            <person name="Lin Y.C."/>
            <person name="Napier J."/>
            <person name="Ogata H."/>
            <person name="Sarno A.F."/>
            <person name="Shmutz J."/>
            <person name="Schroeder D."/>
            <person name="de Vargas C."/>
            <person name="Verret F."/>
            <person name="von Dassow P."/>
            <person name="Valentin K."/>
            <person name="Van de Peer Y."/>
            <person name="Wheeler G."/>
            <person name="Dacks J.B."/>
            <person name="Delwiche C.F."/>
            <person name="Dyhrman S.T."/>
            <person name="Glockner G."/>
            <person name="John U."/>
            <person name="Richards T."/>
            <person name="Worden A.Z."/>
            <person name="Zhang X."/>
            <person name="Grigoriev I.V."/>
            <person name="Allen A.E."/>
            <person name="Bidle K."/>
            <person name="Borodovsky M."/>
            <person name="Bowler C."/>
            <person name="Brownlee C."/>
            <person name="Cock J.M."/>
            <person name="Elias M."/>
            <person name="Gladyshev V.N."/>
            <person name="Groth M."/>
            <person name="Guda C."/>
            <person name="Hadaegh A."/>
            <person name="Iglesias-Rodriguez M.D."/>
            <person name="Jenkins J."/>
            <person name="Jones B.M."/>
            <person name="Lawson T."/>
            <person name="Leese F."/>
            <person name="Lindquist E."/>
            <person name="Lobanov A."/>
            <person name="Lomsadze A."/>
            <person name="Malik S.B."/>
            <person name="Marsh M.E."/>
            <person name="Mackinder L."/>
            <person name="Mock T."/>
            <person name="Mueller-Roeber B."/>
            <person name="Pagarete A."/>
            <person name="Parker M."/>
            <person name="Probert I."/>
            <person name="Quesneville H."/>
            <person name="Raines C."/>
            <person name="Rensing S.A."/>
            <person name="Riano-Pachon D.M."/>
            <person name="Richier S."/>
            <person name="Rokitta S."/>
            <person name="Shiraiwa Y."/>
            <person name="Soanes D.M."/>
            <person name="van der Giezen M."/>
            <person name="Wahlund T.M."/>
            <person name="Williams B."/>
            <person name="Wilson W."/>
            <person name="Wolfe G."/>
            <person name="Wurch L.L."/>
        </authorList>
    </citation>
    <scope>NUCLEOTIDE SEQUENCE</scope>
</reference>
<reference evidence="1" key="2">
    <citation type="submission" date="2024-10" db="UniProtKB">
        <authorList>
            <consortium name="EnsemblProtists"/>
        </authorList>
    </citation>
    <scope>IDENTIFICATION</scope>
</reference>
<organism evidence="1 2">
    <name type="scientific">Emiliania huxleyi (strain CCMP1516)</name>
    <dbReference type="NCBI Taxonomy" id="280463"/>
    <lineage>
        <taxon>Eukaryota</taxon>
        <taxon>Haptista</taxon>
        <taxon>Haptophyta</taxon>
        <taxon>Prymnesiophyceae</taxon>
        <taxon>Isochrysidales</taxon>
        <taxon>Noelaerhabdaceae</taxon>
        <taxon>Emiliania</taxon>
    </lineage>
</organism>
<dbReference type="PaxDb" id="2903-EOD14406"/>
<dbReference type="HOGENOM" id="CLU_1191781_0_0_1"/>
<evidence type="ECO:0008006" key="3">
    <source>
        <dbReference type="Google" id="ProtNLM"/>
    </source>
</evidence>
<dbReference type="KEGG" id="ehx:EMIHUDRAFT_211848"/>
<evidence type="ECO:0000313" key="2">
    <source>
        <dbReference type="Proteomes" id="UP000013827"/>
    </source>
</evidence>
<accession>A0A0D3IT21</accession>